<dbReference type="PANTHER" id="PTHR34977">
    <property type="entry name" value="UPF0337 PROTEIN YJBJ"/>
    <property type="match status" value="1"/>
</dbReference>
<keyword evidence="4" id="KW-1185">Reference proteome</keyword>
<comment type="similarity">
    <text evidence="1">Belongs to the UPF0337 (CsbD) family.</text>
</comment>
<dbReference type="Gene3D" id="1.10.1470.10">
    <property type="entry name" value="YjbJ"/>
    <property type="match status" value="1"/>
</dbReference>
<dbReference type="PANTHER" id="PTHR34977:SF1">
    <property type="entry name" value="UPF0337 PROTEIN YJBJ"/>
    <property type="match status" value="1"/>
</dbReference>
<dbReference type="RefSeq" id="WP_087281462.1">
    <property type="nucleotide sequence ID" value="NZ_CP021455.1"/>
</dbReference>
<proteinExistence type="inferred from homology"/>
<accession>A0A1Y0EPG3</accession>
<feature type="domain" description="CsbD-like" evidence="2">
    <location>
        <begin position="4"/>
        <end position="55"/>
    </location>
</feature>
<evidence type="ECO:0000259" key="2">
    <source>
        <dbReference type="Pfam" id="PF05532"/>
    </source>
</evidence>
<dbReference type="SUPFAM" id="SSF69047">
    <property type="entry name" value="Hypothetical protein YjbJ"/>
    <property type="match status" value="1"/>
</dbReference>
<name>A0A1Y0EPG3_9BURK</name>
<protein>
    <recommendedName>
        <fullName evidence="2">CsbD-like domain-containing protein</fullName>
    </recommendedName>
</protein>
<dbReference type="KEGG" id="cser:CCO03_12330"/>
<evidence type="ECO:0000313" key="4">
    <source>
        <dbReference type="Proteomes" id="UP000196138"/>
    </source>
</evidence>
<dbReference type="OrthoDB" id="9796058at2"/>
<organism evidence="3 4">
    <name type="scientific">Comamonas serinivorans</name>
    <dbReference type="NCBI Taxonomy" id="1082851"/>
    <lineage>
        <taxon>Bacteria</taxon>
        <taxon>Pseudomonadati</taxon>
        <taxon>Pseudomonadota</taxon>
        <taxon>Betaproteobacteria</taxon>
        <taxon>Burkholderiales</taxon>
        <taxon>Comamonadaceae</taxon>
        <taxon>Comamonas</taxon>
    </lineage>
</organism>
<dbReference type="EMBL" id="CP021455">
    <property type="protein sequence ID" value="ARU05368.1"/>
    <property type="molecule type" value="Genomic_DNA"/>
</dbReference>
<dbReference type="Proteomes" id="UP000196138">
    <property type="component" value="Chromosome"/>
</dbReference>
<gene>
    <name evidence="3" type="ORF">CCO03_12330</name>
</gene>
<dbReference type="AlphaFoldDB" id="A0A1Y0EPG3"/>
<sequence length="69" mass="8054">MNEDRIQGNWLKFKGKVKEAWGKLTDDDVDVIAGRRDQLVGKIQERQGLAKDVAEQQVADWEKKNAYHW</sequence>
<evidence type="ECO:0000256" key="1">
    <source>
        <dbReference type="ARBA" id="ARBA00009129"/>
    </source>
</evidence>
<dbReference type="PIRSF" id="PIRSF039008">
    <property type="entry name" value="YjbJ"/>
    <property type="match status" value="1"/>
</dbReference>
<dbReference type="InterPro" id="IPR036629">
    <property type="entry name" value="YjbJ_sf"/>
</dbReference>
<dbReference type="Pfam" id="PF05532">
    <property type="entry name" value="CsbD"/>
    <property type="match status" value="1"/>
</dbReference>
<dbReference type="InterPro" id="IPR050423">
    <property type="entry name" value="UPF0337_stress_rsp"/>
</dbReference>
<dbReference type="InterPro" id="IPR026042">
    <property type="entry name" value="YjbJ"/>
</dbReference>
<dbReference type="InterPro" id="IPR008462">
    <property type="entry name" value="CsbD"/>
</dbReference>
<reference evidence="3 4" key="1">
    <citation type="submission" date="2017-05" db="EMBL/GenBank/DDBJ databases">
        <authorList>
            <person name="Song R."/>
            <person name="Chenine A.L."/>
            <person name="Ruprecht R.M."/>
        </authorList>
    </citation>
    <scope>NUCLEOTIDE SEQUENCE [LARGE SCALE GENOMIC DNA]</scope>
    <source>
        <strain evidence="3 4">DSM 26136</strain>
    </source>
</reference>
<evidence type="ECO:0000313" key="3">
    <source>
        <dbReference type="EMBL" id="ARU05368.1"/>
    </source>
</evidence>